<dbReference type="Proteomes" id="UP000030751">
    <property type="component" value="Unassembled WGS sequence"/>
</dbReference>
<evidence type="ECO:0000256" key="1">
    <source>
        <dbReference type="SAM" id="MobiDB-lite"/>
    </source>
</evidence>
<dbReference type="OrthoDB" id="5084141at2759"/>
<sequence>MKIRIMGTKKQDSATVRRRLLQANRTRDCRNRQKERKVTTTANHQGEPLPVTAKPVAENGLSELENNSLPDTEEFEDNDVSARDIFTNLSIGSKQSENEIQYHAEEHEPSFSS</sequence>
<accession>W9N8Q2</accession>
<gene>
    <name evidence="2" type="ORF">FOVG_19430</name>
</gene>
<feature type="compositionally biased region" description="Basic and acidic residues" evidence="1">
    <location>
        <begin position="28"/>
        <end position="38"/>
    </location>
</feature>
<feature type="compositionally biased region" description="Basic and acidic residues" evidence="1">
    <location>
        <begin position="96"/>
        <end position="113"/>
    </location>
</feature>
<dbReference type="EMBL" id="JH651157">
    <property type="protein sequence ID" value="EXA29009.1"/>
    <property type="molecule type" value="Genomic_DNA"/>
</dbReference>
<dbReference type="HOGENOM" id="CLU_2133610_0_0_1"/>
<name>W9N8Q2_FUSOX</name>
<reference evidence="2" key="1">
    <citation type="submission" date="2011-10" db="EMBL/GenBank/DDBJ databases">
        <title>The Genome Sequence of Fusarium oxysporum HDV247.</title>
        <authorList>
            <consortium name="The Broad Institute Genome Sequencing Platform"/>
            <person name="Ma L.-J."/>
            <person name="Gale L.R."/>
            <person name="Schwartz D.C."/>
            <person name="Zhou S."/>
            <person name="Corby-Kistler H."/>
            <person name="Young S.K."/>
            <person name="Zeng Q."/>
            <person name="Gargeya S."/>
            <person name="Fitzgerald M."/>
            <person name="Haas B."/>
            <person name="Abouelleil A."/>
            <person name="Alvarado L."/>
            <person name="Arachchi H.M."/>
            <person name="Berlin A."/>
            <person name="Brown A."/>
            <person name="Chapman S.B."/>
            <person name="Chen Z."/>
            <person name="Dunbar C."/>
            <person name="Freedman E."/>
            <person name="Gearin G."/>
            <person name="Goldberg J."/>
            <person name="Griggs A."/>
            <person name="Gujja S."/>
            <person name="Heiman D."/>
            <person name="Howarth C."/>
            <person name="Larson L."/>
            <person name="Lui A."/>
            <person name="MacDonald P.J.P."/>
            <person name="Montmayeur A."/>
            <person name="Murphy C."/>
            <person name="Neiman D."/>
            <person name="Pearson M."/>
            <person name="Priest M."/>
            <person name="Roberts A."/>
            <person name="Saif S."/>
            <person name="Shea T."/>
            <person name="Shenoy N."/>
            <person name="Sisk P."/>
            <person name="Stolte C."/>
            <person name="Sykes S."/>
            <person name="Wortman J."/>
            <person name="Nusbaum C."/>
            <person name="Birren B."/>
        </authorList>
    </citation>
    <scope>NUCLEOTIDE SEQUENCE [LARGE SCALE GENOMIC DNA]</scope>
    <source>
        <strain evidence="2">HDV247</strain>
    </source>
</reference>
<proteinExistence type="predicted"/>
<evidence type="ECO:0000313" key="2">
    <source>
        <dbReference type="EMBL" id="EXA29009.1"/>
    </source>
</evidence>
<organism evidence="2">
    <name type="scientific">Fusarium oxysporum f. sp. pisi HDV247</name>
    <dbReference type="NCBI Taxonomy" id="1080344"/>
    <lineage>
        <taxon>Eukaryota</taxon>
        <taxon>Fungi</taxon>
        <taxon>Dikarya</taxon>
        <taxon>Ascomycota</taxon>
        <taxon>Pezizomycotina</taxon>
        <taxon>Sordariomycetes</taxon>
        <taxon>Hypocreomycetidae</taxon>
        <taxon>Hypocreales</taxon>
        <taxon>Nectriaceae</taxon>
        <taxon>Fusarium</taxon>
        <taxon>Fusarium oxysporum species complex</taxon>
    </lineage>
</organism>
<reference evidence="2" key="2">
    <citation type="submission" date="2012-05" db="EMBL/GenBank/DDBJ databases">
        <title>Annotation of the Genome Sequence of Fusarium oxysporum HDV247.</title>
        <authorList>
            <consortium name="The Broad Institute Genomics Platform"/>
            <person name="Ma L.-J."/>
            <person name="Corby-Kistler H."/>
            <person name="Broz K."/>
            <person name="Gale L.R."/>
            <person name="Jonkers W."/>
            <person name="O'Donnell K."/>
            <person name="Ploetz R."/>
            <person name="Steinberg C."/>
            <person name="Schwartz D.C."/>
            <person name="VanEtten H."/>
            <person name="Zhou S."/>
            <person name="Young S.K."/>
            <person name="Zeng Q."/>
            <person name="Gargeya S."/>
            <person name="Fitzgerald M."/>
            <person name="Abouelleil A."/>
            <person name="Alvarado L."/>
            <person name="Chapman S.B."/>
            <person name="Gainer-Dewar J."/>
            <person name="Goldberg J."/>
            <person name="Griggs A."/>
            <person name="Gujja S."/>
            <person name="Hansen M."/>
            <person name="Howarth C."/>
            <person name="Imamovic A."/>
            <person name="Ireland A."/>
            <person name="Larimer J."/>
            <person name="McCowan C."/>
            <person name="Murphy C."/>
            <person name="Pearson M."/>
            <person name="Poon T.W."/>
            <person name="Priest M."/>
            <person name="Roberts A."/>
            <person name="Saif S."/>
            <person name="Shea T."/>
            <person name="Sykes S."/>
            <person name="Wortman J."/>
            <person name="Nusbaum C."/>
            <person name="Birren B."/>
        </authorList>
    </citation>
    <scope>NUCLEOTIDE SEQUENCE</scope>
    <source>
        <strain evidence="2">HDV247</strain>
    </source>
</reference>
<protein>
    <submittedName>
        <fullName evidence="2">Uncharacterized protein</fullName>
    </submittedName>
</protein>
<feature type="region of interest" description="Disordered" evidence="1">
    <location>
        <begin position="28"/>
        <end position="113"/>
    </location>
</feature>
<dbReference type="AlphaFoldDB" id="W9N8Q2"/>